<sequence>MSLNECNNKSSLGATIPPPTPVASSIQTPPSTPTSSASQQAGADYHFHHGEGAHRFSKSKIHTKRCSEHPPPEPRKHQAKRNPAFKLKKGEKQRREAVEPEATPGQSTKRTLSKSQLFQIYAAFLLPNGQCKPREGRGKNRMKRSPFSGLKSRRTANQQRE</sequence>
<dbReference type="EMBL" id="JAVRRT010000011">
    <property type="protein sequence ID" value="KAK5167329.1"/>
    <property type="molecule type" value="Genomic_DNA"/>
</dbReference>
<keyword evidence="3" id="KW-1185">Reference proteome</keyword>
<dbReference type="Proteomes" id="UP001337655">
    <property type="component" value="Unassembled WGS sequence"/>
</dbReference>
<name>A0AAV9P6H6_9PEZI</name>
<proteinExistence type="predicted"/>
<gene>
    <name evidence="2" type="ORF">LTR77_007028</name>
</gene>
<feature type="compositionally biased region" description="Basic residues" evidence="1">
    <location>
        <begin position="55"/>
        <end position="64"/>
    </location>
</feature>
<feature type="compositionally biased region" description="Low complexity" evidence="1">
    <location>
        <begin position="23"/>
        <end position="41"/>
    </location>
</feature>
<protein>
    <submittedName>
        <fullName evidence="2">Uncharacterized protein</fullName>
    </submittedName>
</protein>
<feature type="region of interest" description="Disordered" evidence="1">
    <location>
        <begin position="127"/>
        <end position="161"/>
    </location>
</feature>
<reference evidence="2 3" key="1">
    <citation type="submission" date="2023-08" db="EMBL/GenBank/DDBJ databases">
        <title>Black Yeasts Isolated from many extreme environments.</title>
        <authorList>
            <person name="Coleine C."/>
            <person name="Stajich J.E."/>
            <person name="Selbmann L."/>
        </authorList>
    </citation>
    <scope>NUCLEOTIDE SEQUENCE [LARGE SCALE GENOMIC DNA]</scope>
    <source>
        <strain evidence="2 3">CCFEE 5935</strain>
    </source>
</reference>
<dbReference type="AlphaFoldDB" id="A0AAV9P6H6"/>
<evidence type="ECO:0000256" key="1">
    <source>
        <dbReference type="SAM" id="MobiDB-lite"/>
    </source>
</evidence>
<organism evidence="2 3">
    <name type="scientific">Saxophila tyrrhenica</name>
    <dbReference type="NCBI Taxonomy" id="1690608"/>
    <lineage>
        <taxon>Eukaryota</taxon>
        <taxon>Fungi</taxon>
        <taxon>Dikarya</taxon>
        <taxon>Ascomycota</taxon>
        <taxon>Pezizomycotina</taxon>
        <taxon>Dothideomycetes</taxon>
        <taxon>Dothideomycetidae</taxon>
        <taxon>Mycosphaerellales</taxon>
        <taxon>Extremaceae</taxon>
        <taxon>Saxophila</taxon>
    </lineage>
</organism>
<feature type="compositionally biased region" description="Polar residues" evidence="1">
    <location>
        <begin position="1"/>
        <end position="13"/>
    </location>
</feature>
<dbReference type="RefSeq" id="XP_064657035.1">
    <property type="nucleotide sequence ID" value="XM_064804265.1"/>
</dbReference>
<feature type="compositionally biased region" description="Basic and acidic residues" evidence="1">
    <location>
        <begin position="45"/>
        <end position="54"/>
    </location>
</feature>
<feature type="region of interest" description="Disordered" evidence="1">
    <location>
        <begin position="1"/>
        <end position="113"/>
    </location>
</feature>
<evidence type="ECO:0000313" key="3">
    <source>
        <dbReference type="Proteomes" id="UP001337655"/>
    </source>
</evidence>
<feature type="compositionally biased region" description="Basic and acidic residues" evidence="1">
    <location>
        <begin position="88"/>
        <end position="98"/>
    </location>
</feature>
<accession>A0AAV9P6H6</accession>
<feature type="compositionally biased region" description="Polar residues" evidence="1">
    <location>
        <begin position="104"/>
        <end position="113"/>
    </location>
</feature>
<feature type="compositionally biased region" description="Basic and acidic residues" evidence="1">
    <location>
        <begin position="65"/>
        <end position="76"/>
    </location>
</feature>
<dbReference type="GeneID" id="89928364"/>
<comment type="caution">
    <text evidence="2">The sequence shown here is derived from an EMBL/GenBank/DDBJ whole genome shotgun (WGS) entry which is preliminary data.</text>
</comment>
<evidence type="ECO:0000313" key="2">
    <source>
        <dbReference type="EMBL" id="KAK5167329.1"/>
    </source>
</evidence>